<name>A0A1F5GG35_9BACT</name>
<evidence type="ECO:0000259" key="7">
    <source>
        <dbReference type="Pfam" id="PF02683"/>
    </source>
</evidence>
<organism evidence="8 9">
    <name type="scientific">Candidatus Curtissbacteria bacterium RIFCSPHIGHO2_02_FULL_40_17</name>
    <dbReference type="NCBI Taxonomy" id="1797715"/>
    <lineage>
        <taxon>Bacteria</taxon>
        <taxon>Candidatus Curtissiibacteriota</taxon>
    </lineage>
</organism>
<feature type="transmembrane region" description="Helical" evidence="6">
    <location>
        <begin position="197"/>
        <end position="216"/>
    </location>
</feature>
<evidence type="ECO:0000256" key="5">
    <source>
        <dbReference type="ARBA" id="ARBA00023136"/>
    </source>
</evidence>
<dbReference type="InterPro" id="IPR003834">
    <property type="entry name" value="Cyt_c_assmbl_TM_dom"/>
</dbReference>
<dbReference type="InterPro" id="IPR051790">
    <property type="entry name" value="Cytochrome_c-biogenesis_DsbD"/>
</dbReference>
<evidence type="ECO:0000256" key="4">
    <source>
        <dbReference type="ARBA" id="ARBA00022989"/>
    </source>
</evidence>
<evidence type="ECO:0000256" key="2">
    <source>
        <dbReference type="ARBA" id="ARBA00006143"/>
    </source>
</evidence>
<dbReference type="PANTHER" id="PTHR31272">
    <property type="entry name" value="CYTOCHROME C-TYPE BIOGENESIS PROTEIN HI_1454-RELATED"/>
    <property type="match status" value="1"/>
</dbReference>
<dbReference type="Pfam" id="PF02683">
    <property type="entry name" value="DsbD_TM"/>
    <property type="match status" value="1"/>
</dbReference>
<keyword evidence="5 6" id="KW-0472">Membrane</keyword>
<evidence type="ECO:0000256" key="1">
    <source>
        <dbReference type="ARBA" id="ARBA00004141"/>
    </source>
</evidence>
<feature type="domain" description="Cytochrome C biogenesis protein transmembrane" evidence="7">
    <location>
        <begin position="2"/>
        <end position="212"/>
    </location>
</feature>
<gene>
    <name evidence="8" type="ORF">A3D81_01780</name>
</gene>
<reference evidence="8 9" key="1">
    <citation type="journal article" date="2016" name="Nat. Commun.">
        <title>Thousands of microbial genomes shed light on interconnected biogeochemical processes in an aquifer system.</title>
        <authorList>
            <person name="Anantharaman K."/>
            <person name="Brown C.T."/>
            <person name="Hug L.A."/>
            <person name="Sharon I."/>
            <person name="Castelle C.J."/>
            <person name="Probst A.J."/>
            <person name="Thomas B.C."/>
            <person name="Singh A."/>
            <person name="Wilkins M.J."/>
            <person name="Karaoz U."/>
            <person name="Brodie E.L."/>
            <person name="Williams K.H."/>
            <person name="Hubbard S.S."/>
            <person name="Banfield J.F."/>
        </authorList>
    </citation>
    <scope>NUCLEOTIDE SEQUENCE [LARGE SCALE GENOMIC DNA]</scope>
</reference>
<evidence type="ECO:0000313" key="8">
    <source>
        <dbReference type="EMBL" id="OGD90848.1"/>
    </source>
</evidence>
<dbReference type="Proteomes" id="UP000178492">
    <property type="component" value="Unassembled WGS sequence"/>
</dbReference>
<dbReference type="STRING" id="1797715.A3D81_01780"/>
<evidence type="ECO:0000313" key="9">
    <source>
        <dbReference type="Proteomes" id="UP000178492"/>
    </source>
</evidence>
<dbReference type="PANTHER" id="PTHR31272:SF9">
    <property type="entry name" value="BLL1027 PROTEIN"/>
    <property type="match status" value="1"/>
</dbReference>
<protein>
    <recommendedName>
        <fullName evidence="7">Cytochrome C biogenesis protein transmembrane domain-containing protein</fullName>
    </recommendedName>
</protein>
<dbReference type="EMBL" id="MFBE01000030">
    <property type="protein sequence ID" value="OGD90848.1"/>
    <property type="molecule type" value="Genomic_DNA"/>
</dbReference>
<feature type="transmembrane region" description="Helical" evidence="6">
    <location>
        <begin position="160"/>
        <end position="185"/>
    </location>
</feature>
<feature type="transmembrane region" description="Helical" evidence="6">
    <location>
        <begin position="41"/>
        <end position="63"/>
    </location>
</feature>
<keyword evidence="4 6" id="KW-1133">Transmembrane helix</keyword>
<keyword evidence="3 6" id="KW-0812">Transmembrane</keyword>
<feature type="transmembrane region" description="Helical" evidence="6">
    <location>
        <begin position="75"/>
        <end position="100"/>
    </location>
</feature>
<sequence>MLIVVLIAFISGLAAILAPCIWPLLPIVLSTATGGNRSKPVGAVLGIVTSFTIFTLTISFLVSLTAFDAEILRKIAAIILLALGLSLVIPALSAYLEIFVSRISSIFSTKTGTISTANNFLGGYLTGLILGIVWSPCAAPILAIVATISATQTVSLAQIAIVLAFAAGLAIPLLALALGGATLITKSRFLSSYTGRIQQVFGVVVLVTAAMIFFNLDRQLQASILDLFPAYLDFLGKIEGLN</sequence>
<evidence type="ECO:0000256" key="3">
    <source>
        <dbReference type="ARBA" id="ARBA00022692"/>
    </source>
</evidence>
<evidence type="ECO:0000256" key="6">
    <source>
        <dbReference type="SAM" id="Phobius"/>
    </source>
</evidence>
<accession>A0A1F5GG35</accession>
<proteinExistence type="inferred from homology"/>
<dbReference type="GO" id="GO:0017004">
    <property type="term" value="P:cytochrome complex assembly"/>
    <property type="evidence" value="ECO:0007669"/>
    <property type="project" value="InterPro"/>
</dbReference>
<feature type="transmembrane region" description="Helical" evidence="6">
    <location>
        <begin position="120"/>
        <end position="148"/>
    </location>
</feature>
<comment type="caution">
    <text evidence="8">The sequence shown here is derived from an EMBL/GenBank/DDBJ whole genome shotgun (WGS) entry which is preliminary data.</text>
</comment>
<comment type="similarity">
    <text evidence="2">Belongs to the DsbD family.</text>
</comment>
<dbReference type="GO" id="GO:0016020">
    <property type="term" value="C:membrane"/>
    <property type="evidence" value="ECO:0007669"/>
    <property type="project" value="UniProtKB-SubCell"/>
</dbReference>
<comment type="subcellular location">
    <subcellularLocation>
        <location evidence="1">Membrane</location>
        <topology evidence="1">Multi-pass membrane protein</topology>
    </subcellularLocation>
</comment>
<dbReference type="AlphaFoldDB" id="A0A1F5GG35"/>